<gene>
    <name evidence="3" type="ORF">GK047_09600</name>
</gene>
<dbReference type="EMBL" id="JAAIKC010000002">
    <property type="protein sequence ID" value="NEW06265.1"/>
    <property type="molecule type" value="Genomic_DNA"/>
</dbReference>
<protein>
    <submittedName>
        <fullName evidence="3">Deoxynucleoside kinase</fullName>
    </submittedName>
</protein>
<dbReference type="Gene3D" id="3.40.50.300">
    <property type="entry name" value="P-loop containing nucleotide triphosphate hydrolases"/>
    <property type="match status" value="1"/>
</dbReference>
<dbReference type="RefSeq" id="WP_163944768.1">
    <property type="nucleotide sequence ID" value="NZ_JAAIKC010000002.1"/>
</dbReference>
<reference evidence="3" key="1">
    <citation type="submission" date="2020-02" db="EMBL/GenBank/DDBJ databases">
        <authorList>
            <person name="Shen X.-R."/>
            <person name="Zhang Y.-X."/>
        </authorList>
    </citation>
    <scope>NUCLEOTIDE SEQUENCE</scope>
    <source>
        <strain evidence="3">SYP-B3998</strain>
    </source>
</reference>
<name>A0A6G3ZVX6_9BACL</name>
<comment type="caution">
    <text evidence="3">The sequence shown here is derived from an EMBL/GenBank/DDBJ whole genome shotgun (WGS) entry which is preliminary data.</text>
</comment>
<dbReference type="AlphaFoldDB" id="A0A6G3ZVX6"/>
<evidence type="ECO:0000256" key="1">
    <source>
        <dbReference type="SAM" id="Phobius"/>
    </source>
</evidence>
<dbReference type="GO" id="GO:0016301">
    <property type="term" value="F:kinase activity"/>
    <property type="evidence" value="ECO:0007669"/>
    <property type="project" value="UniProtKB-KW"/>
</dbReference>
<dbReference type="InterPro" id="IPR039430">
    <property type="entry name" value="Thymidylate_kin-like_dom"/>
</dbReference>
<keyword evidence="3" id="KW-0808">Transferase</keyword>
<feature type="domain" description="Thymidylate kinase-like" evidence="2">
    <location>
        <begin position="19"/>
        <end position="189"/>
    </location>
</feature>
<keyword evidence="1" id="KW-1133">Transmembrane helix</keyword>
<keyword evidence="1" id="KW-0812">Transmembrane</keyword>
<dbReference type="InterPro" id="IPR027417">
    <property type="entry name" value="P-loop_NTPase"/>
</dbReference>
<dbReference type="SUPFAM" id="SSF52540">
    <property type="entry name" value="P-loop containing nucleoside triphosphate hydrolases"/>
    <property type="match status" value="1"/>
</dbReference>
<organism evidence="3">
    <name type="scientific">Paenibacillus sp. SYP-B3998</name>
    <dbReference type="NCBI Taxonomy" id="2678564"/>
    <lineage>
        <taxon>Bacteria</taxon>
        <taxon>Bacillati</taxon>
        <taxon>Bacillota</taxon>
        <taxon>Bacilli</taxon>
        <taxon>Bacillales</taxon>
        <taxon>Paenibacillaceae</taxon>
        <taxon>Paenibacillus</taxon>
    </lineage>
</organism>
<accession>A0A6G3ZVX6</accession>
<feature type="transmembrane region" description="Helical" evidence="1">
    <location>
        <begin position="75"/>
        <end position="93"/>
    </location>
</feature>
<keyword evidence="3" id="KW-0418">Kinase</keyword>
<evidence type="ECO:0000313" key="3">
    <source>
        <dbReference type="EMBL" id="NEW06265.1"/>
    </source>
</evidence>
<sequence>MNGKRAIVNKNQGVLIVCEGISGSGKSETIVKLSNQLRASGYQVNVLEWNSNPIIRSIAAKIDVWGWLTPNVYSLLQWIGFLIDYFRVMVPLLKKKQVVIADRYVYTGATRDAVNGASKLIGKIIVRFTRKPDWLLFCDTPPQICYERIAIRGKTLFHPNKAISQNDQIPNKDLYYLKQMREAYVGLLEDVKAGRNTHVFVLNGNSKIVELFIEDYIAQKLGVLKGSPVIYPSLGGKL</sequence>
<dbReference type="Pfam" id="PF02223">
    <property type="entry name" value="Thymidylate_kin"/>
    <property type="match status" value="1"/>
</dbReference>
<evidence type="ECO:0000259" key="2">
    <source>
        <dbReference type="Pfam" id="PF02223"/>
    </source>
</evidence>
<proteinExistence type="predicted"/>
<keyword evidence="1" id="KW-0472">Membrane</keyword>